<dbReference type="PANTHER" id="PTHR33376">
    <property type="match status" value="1"/>
</dbReference>
<dbReference type="AlphaFoldDB" id="A0AAF0CEF7"/>
<keyword evidence="3" id="KW-1185">Reference proteome</keyword>
<dbReference type="GO" id="GO:0030288">
    <property type="term" value="C:outer membrane-bounded periplasmic space"/>
    <property type="evidence" value="ECO:0007669"/>
    <property type="project" value="InterPro"/>
</dbReference>
<dbReference type="PIRSF" id="PIRSF006470">
    <property type="entry name" value="DctB"/>
    <property type="match status" value="1"/>
</dbReference>
<dbReference type="GO" id="GO:0055085">
    <property type="term" value="P:transmembrane transport"/>
    <property type="evidence" value="ECO:0007669"/>
    <property type="project" value="InterPro"/>
</dbReference>
<dbReference type="KEGG" id="hfl:PUV54_08975"/>
<dbReference type="RefSeq" id="WP_274491880.1">
    <property type="nucleotide sequence ID" value="NZ_CP118166.1"/>
</dbReference>
<dbReference type="Proteomes" id="UP001214043">
    <property type="component" value="Chromosome"/>
</dbReference>
<dbReference type="InterPro" id="IPR038404">
    <property type="entry name" value="TRAP_DctP_sf"/>
</dbReference>
<dbReference type="NCBIfam" id="NF037995">
    <property type="entry name" value="TRAP_S1"/>
    <property type="match status" value="1"/>
</dbReference>
<protein>
    <submittedName>
        <fullName evidence="2">TRAP transporter substrate-binding protein</fullName>
    </submittedName>
</protein>
<dbReference type="Gene3D" id="3.40.190.170">
    <property type="entry name" value="Bacterial extracellular solute-binding protein, family 7"/>
    <property type="match status" value="1"/>
</dbReference>
<evidence type="ECO:0000256" key="1">
    <source>
        <dbReference type="ARBA" id="ARBA00022729"/>
    </source>
</evidence>
<evidence type="ECO:0000313" key="2">
    <source>
        <dbReference type="EMBL" id="WDI30089.1"/>
    </source>
</evidence>
<dbReference type="InterPro" id="IPR004682">
    <property type="entry name" value="TRAP_DctP"/>
</dbReference>
<gene>
    <name evidence="2" type="ORF">PUV54_08975</name>
</gene>
<keyword evidence="1" id="KW-0732">Signal</keyword>
<sequence>MKISRRLAMLGGASLFAACERQHSRPLYSSDTHPEEYPTVQAVKEMGRLLRERTNGELDIKIFAGGQLGSERDTLEITTFGGLDMNRVFLAPLNAIEPLTTIPSLPFLFQSTEHMRASLDGAPGEAILRSLEPHGLVGLCFYDSGERSFYNVGREILTPDDMNGMKIRVPNSDLNVAMIRALGADATPMSLSEVYQSLVQGVIDGAENNWPSYESGRHFEAAPYYSLTRHVMTPEILLMSKTRWSKLSLEQQQVVRQSAKDSVPFMRRLWDQRVAEARDRLIAAGVKVNEVSDLAPFVELMRPVWEQFVVTDDQKRLVREIEELAA</sequence>
<accession>A0AAF0CEF7</accession>
<proteinExistence type="predicted"/>
<reference evidence="2" key="1">
    <citation type="submission" date="2023-02" db="EMBL/GenBank/DDBJ databases">
        <title>Genome sequence of Hyphococcus flavus.</title>
        <authorList>
            <person name="Rong J.-C."/>
            <person name="Zhao Q."/>
            <person name="Yi M."/>
            <person name="Wu J.-Y."/>
        </authorList>
    </citation>
    <scope>NUCLEOTIDE SEQUENCE</scope>
    <source>
        <strain evidence="2">MCCC 1K03223</strain>
    </source>
</reference>
<dbReference type="PANTHER" id="PTHR33376:SF2">
    <property type="entry name" value="DICARBOXYLATE-BINDING PERIPLASMIC PROTEIN"/>
    <property type="match status" value="1"/>
</dbReference>
<organism evidence="2 3">
    <name type="scientific">Hyphococcus flavus</name>
    <dbReference type="NCBI Taxonomy" id="1866326"/>
    <lineage>
        <taxon>Bacteria</taxon>
        <taxon>Pseudomonadati</taxon>
        <taxon>Pseudomonadota</taxon>
        <taxon>Alphaproteobacteria</taxon>
        <taxon>Parvularculales</taxon>
        <taxon>Parvularculaceae</taxon>
        <taxon>Hyphococcus</taxon>
    </lineage>
</organism>
<name>A0AAF0CEF7_9PROT</name>
<dbReference type="GO" id="GO:0030246">
    <property type="term" value="F:carbohydrate binding"/>
    <property type="evidence" value="ECO:0007669"/>
    <property type="project" value="TreeGrafter"/>
</dbReference>
<evidence type="ECO:0000313" key="3">
    <source>
        <dbReference type="Proteomes" id="UP001214043"/>
    </source>
</evidence>
<dbReference type="EMBL" id="CP118166">
    <property type="protein sequence ID" value="WDI30089.1"/>
    <property type="molecule type" value="Genomic_DNA"/>
</dbReference>
<dbReference type="CDD" id="cd13671">
    <property type="entry name" value="PBP2_TRAP_SBP_like_3"/>
    <property type="match status" value="1"/>
</dbReference>
<dbReference type="PROSITE" id="PS51257">
    <property type="entry name" value="PROKAR_LIPOPROTEIN"/>
    <property type="match status" value="1"/>
</dbReference>
<dbReference type="InterPro" id="IPR018389">
    <property type="entry name" value="DctP_fam"/>
</dbReference>
<dbReference type="NCBIfam" id="TIGR00787">
    <property type="entry name" value="dctP"/>
    <property type="match status" value="1"/>
</dbReference>
<dbReference type="Pfam" id="PF03480">
    <property type="entry name" value="DctP"/>
    <property type="match status" value="1"/>
</dbReference>